<name>A0ABV2SY65_9FLAO</name>
<protein>
    <submittedName>
        <fullName evidence="1">Uncharacterized protein</fullName>
    </submittedName>
</protein>
<organism evidence="1 2">
    <name type="scientific">Sediminicola arcticus</name>
    <dbReference type="NCBI Taxonomy" id="1574308"/>
    <lineage>
        <taxon>Bacteria</taxon>
        <taxon>Pseudomonadati</taxon>
        <taxon>Bacteroidota</taxon>
        <taxon>Flavobacteriia</taxon>
        <taxon>Flavobacteriales</taxon>
        <taxon>Flavobacteriaceae</taxon>
        <taxon>Sediminicola</taxon>
    </lineage>
</organism>
<evidence type="ECO:0000313" key="2">
    <source>
        <dbReference type="Proteomes" id="UP001549799"/>
    </source>
</evidence>
<dbReference type="InterPro" id="IPR058060">
    <property type="entry name" value="HYC_CC_PP"/>
</dbReference>
<evidence type="ECO:0000313" key="1">
    <source>
        <dbReference type="EMBL" id="MET6991667.1"/>
    </source>
</evidence>
<dbReference type="Pfam" id="PF26622">
    <property type="entry name" value="DUF8199"/>
    <property type="match status" value="1"/>
</dbReference>
<dbReference type="NCBIfam" id="NF047658">
    <property type="entry name" value="HYC_CC_PP"/>
    <property type="match status" value="1"/>
</dbReference>
<dbReference type="EMBL" id="JBEXAE010000007">
    <property type="protein sequence ID" value="MET6991667.1"/>
    <property type="molecule type" value="Genomic_DNA"/>
</dbReference>
<keyword evidence="2" id="KW-1185">Reference proteome</keyword>
<sequence>MLNFRSFVIRMKVFIRHIVSLVMAFLVLFSTISFTVDMHFCGKHLVDFSLFNKAETCGMDSMMAVSGDGQMTMEMDCCSDFNLVQQGQDHLKYSFEQFTFEHQLFVASFITTYIDIFLGIHENVVPHNEYPPPLLFKDIIIFEQQFLI</sequence>
<dbReference type="Proteomes" id="UP001549799">
    <property type="component" value="Unassembled WGS sequence"/>
</dbReference>
<proteinExistence type="predicted"/>
<gene>
    <name evidence="1" type="ORF">ABXZ36_13525</name>
</gene>
<dbReference type="InterPro" id="IPR058512">
    <property type="entry name" value="DUF8199"/>
</dbReference>
<accession>A0ABV2SY65</accession>
<dbReference type="RefSeq" id="WP_354616214.1">
    <property type="nucleotide sequence ID" value="NZ_JBEXAE010000007.1"/>
</dbReference>
<reference evidence="1 2" key="1">
    <citation type="submission" date="2024-07" db="EMBL/GenBank/DDBJ databases">
        <title>The genome sequence of type strain Sediminicola arcticus GDMCC 1.2805.</title>
        <authorList>
            <person name="Liu Y."/>
        </authorList>
    </citation>
    <scope>NUCLEOTIDE SEQUENCE [LARGE SCALE GENOMIC DNA]</scope>
    <source>
        <strain evidence="1 2">GDMCC 1.2805</strain>
    </source>
</reference>
<comment type="caution">
    <text evidence="1">The sequence shown here is derived from an EMBL/GenBank/DDBJ whole genome shotgun (WGS) entry which is preliminary data.</text>
</comment>